<evidence type="ECO:0000256" key="1">
    <source>
        <dbReference type="ARBA" id="ARBA00004141"/>
    </source>
</evidence>
<dbReference type="SUPFAM" id="SSF111352">
    <property type="entry name" value="Ammonium transporter"/>
    <property type="match status" value="1"/>
</dbReference>
<accession>A0A845DY14</accession>
<dbReference type="Pfam" id="PF00909">
    <property type="entry name" value="Ammonium_transp"/>
    <property type="match status" value="1"/>
</dbReference>
<gene>
    <name evidence="11" type="primary">amt</name>
    <name evidence="11" type="ORF">GLW04_17560</name>
</gene>
<keyword evidence="4 8" id="KW-0812">Transmembrane</keyword>
<dbReference type="PANTHER" id="PTHR11730">
    <property type="entry name" value="AMMONIUM TRANSPORTER"/>
    <property type="match status" value="1"/>
</dbReference>
<dbReference type="AlphaFoldDB" id="A0A845DY14"/>
<evidence type="ECO:0000256" key="7">
    <source>
        <dbReference type="ARBA" id="ARBA00023177"/>
    </source>
</evidence>
<dbReference type="InterPro" id="IPR029020">
    <property type="entry name" value="Ammonium/urea_transptr"/>
</dbReference>
<keyword evidence="6 8" id="KW-0472">Membrane</keyword>
<feature type="transmembrane region" description="Helical" evidence="8">
    <location>
        <begin position="144"/>
        <end position="166"/>
    </location>
</feature>
<dbReference type="FunFam" id="1.10.3430.10:FF:000008">
    <property type="entry name" value="Ammonium transporter"/>
    <property type="match status" value="1"/>
</dbReference>
<feature type="chain" id="PRO_5032829566" description="Ammonium transporter" evidence="9">
    <location>
        <begin position="22"/>
        <end position="465"/>
    </location>
</feature>
<feature type="transmembrane region" description="Helical" evidence="8">
    <location>
        <begin position="305"/>
        <end position="324"/>
    </location>
</feature>
<proteinExistence type="inferred from homology"/>
<dbReference type="InterPro" id="IPR024041">
    <property type="entry name" value="NH4_transpt_AmtB-like_dom"/>
</dbReference>
<sequence length="465" mass="48392">MKKVIPLSLLALFSFPVAASAQTTVTAESVLQSVDMAWVMIAAFLVFFMHAGFAMVESGFTRSKNALNILMKNFMTMSIAAVLYFIVGYGIMFGTSGGGIIGIDGFLLSGQEDQIGFFVFQAVFAATCATIISGAVAERIKLGSYLLLTVVMTGFIYPVVGHWVWGGGWLAELGFVDFAGSTVVHLTGALGAVTAVLFLGPRIGKYSGRTVNVIPGHNIPLGALGVFILWFGWFGFNGGSTLAADPSLVPSVIATTLLSASAGVLGSGFYSYAKFKRIDASLTLNGALAGLVGITAGTANVSLTGAIVIGLIAGVILVEAVQFLDRVARIDDPVGAIAVHGICGIWGTLAVGLFAVEGGLLYGGGASLLGIQAVGILAVIAWTMVTTAATVAVIKATVGIRVSRQEEISGLDFAEHGSQAYESSRGIFNENLDYGSKDFGVGLLHRLNDLQAEQVPEKPKEKTAQ</sequence>
<feature type="transmembrane region" description="Helical" evidence="8">
    <location>
        <begin position="248"/>
        <end position="270"/>
    </location>
</feature>
<feature type="transmembrane region" description="Helical" evidence="8">
    <location>
        <begin position="368"/>
        <end position="394"/>
    </location>
</feature>
<dbReference type="Proteomes" id="UP000460949">
    <property type="component" value="Unassembled WGS sequence"/>
</dbReference>
<feature type="transmembrane region" description="Helical" evidence="8">
    <location>
        <begin position="219"/>
        <end position="236"/>
    </location>
</feature>
<dbReference type="PANTHER" id="PTHR11730:SF89">
    <property type="entry name" value="AMMONIUM TRANSPORTER SLL0108-RELATED"/>
    <property type="match status" value="1"/>
</dbReference>
<evidence type="ECO:0000313" key="11">
    <source>
        <dbReference type="EMBL" id="MYL21709.1"/>
    </source>
</evidence>
<feature type="transmembrane region" description="Helical" evidence="8">
    <location>
        <begin position="36"/>
        <end position="56"/>
    </location>
</feature>
<feature type="signal peptide" evidence="9">
    <location>
        <begin position="1"/>
        <end position="21"/>
    </location>
</feature>
<comment type="similarity">
    <text evidence="2 8">Belongs to the ammonia transporter channel (TC 1.A.11.2) family.</text>
</comment>
<feature type="transmembrane region" description="Helical" evidence="8">
    <location>
        <begin position="77"/>
        <end position="103"/>
    </location>
</feature>
<dbReference type="NCBIfam" id="TIGR00836">
    <property type="entry name" value="amt"/>
    <property type="match status" value="1"/>
</dbReference>
<evidence type="ECO:0000256" key="6">
    <source>
        <dbReference type="ARBA" id="ARBA00023136"/>
    </source>
</evidence>
<reference evidence="11 12" key="1">
    <citation type="submission" date="2019-11" db="EMBL/GenBank/DDBJ databases">
        <title>Genome sequences of 17 halophilic strains isolated from different environments.</title>
        <authorList>
            <person name="Furrow R.E."/>
        </authorList>
    </citation>
    <scope>NUCLEOTIDE SEQUENCE [LARGE SCALE GENOMIC DNA]</scope>
    <source>
        <strain evidence="11 12">22511_23_Filter</strain>
    </source>
</reference>
<dbReference type="GO" id="GO:0005886">
    <property type="term" value="C:plasma membrane"/>
    <property type="evidence" value="ECO:0007669"/>
    <property type="project" value="UniProtKB-SubCell"/>
</dbReference>
<dbReference type="GO" id="GO:0097272">
    <property type="term" value="P:ammonium homeostasis"/>
    <property type="evidence" value="ECO:0007669"/>
    <property type="project" value="TreeGrafter"/>
</dbReference>
<dbReference type="EMBL" id="WMET01000006">
    <property type="protein sequence ID" value="MYL21709.1"/>
    <property type="molecule type" value="Genomic_DNA"/>
</dbReference>
<evidence type="ECO:0000259" key="10">
    <source>
        <dbReference type="Pfam" id="PF00909"/>
    </source>
</evidence>
<comment type="subcellular location">
    <subcellularLocation>
        <location evidence="8">Cell membrane</location>
        <topology evidence="8">Multi-pass membrane protein</topology>
    </subcellularLocation>
    <subcellularLocation>
        <location evidence="1">Membrane</location>
        <topology evidence="1">Multi-pass membrane protein</topology>
    </subcellularLocation>
</comment>
<evidence type="ECO:0000313" key="12">
    <source>
        <dbReference type="Proteomes" id="UP000460949"/>
    </source>
</evidence>
<feature type="transmembrane region" description="Helical" evidence="8">
    <location>
        <begin position="336"/>
        <end position="356"/>
    </location>
</feature>
<keyword evidence="9" id="KW-0732">Signal</keyword>
<evidence type="ECO:0000256" key="5">
    <source>
        <dbReference type="ARBA" id="ARBA00022989"/>
    </source>
</evidence>
<keyword evidence="7 8" id="KW-0924">Ammonia transport</keyword>
<feature type="transmembrane region" description="Helical" evidence="8">
    <location>
        <begin position="115"/>
        <end position="137"/>
    </location>
</feature>
<evidence type="ECO:0000256" key="9">
    <source>
        <dbReference type="SAM" id="SignalP"/>
    </source>
</evidence>
<dbReference type="Gene3D" id="1.10.3430.10">
    <property type="entry name" value="Ammonium transporter AmtB like domains"/>
    <property type="match status" value="1"/>
</dbReference>
<keyword evidence="3 8" id="KW-0813">Transport</keyword>
<name>A0A845DY14_9BACI</name>
<dbReference type="GO" id="GO:0008519">
    <property type="term" value="F:ammonium channel activity"/>
    <property type="evidence" value="ECO:0007669"/>
    <property type="project" value="InterPro"/>
</dbReference>
<feature type="domain" description="Ammonium transporter AmtB-like" evidence="10">
    <location>
        <begin position="37"/>
        <end position="421"/>
    </location>
</feature>
<evidence type="ECO:0000256" key="4">
    <source>
        <dbReference type="ARBA" id="ARBA00022692"/>
    </source>
</evidence>
<feature type="transmembrane region" description="Helical" evidence="8">
    <location>
        <begin position="178"/>
        <end position="199"/>
    </location>
</feature>
<protein>
    <recommendedName>
        <fullName evidence="8">Ammonium transporter</fullName>
    </recommendedName>
</protein>
<dbReference type="RefSeq" id="WP_160839655.1">
    <property type="nucleotide sequence ID" value="NZ_WMET01000006.1"/>
</dbReference>
<dbReference type="PRINTS" id="PR00342">
    <property type="entry name" value="RHESUSRHD"/>
</dbReference>
<organism evidence="11 12">
    <name type="scientific">Halobacillus litoralis</name>
    <dbReference type="NCBI Taxonomy" id="45668"/>
    <lineage>
        <taxon>Bacteria</taxon>
        <taxon>Bacillati</taxon>
        <taxon>Bacillota</taxon>
        <taxon>Bacilli</taxon>
        <taxon>Bacillales</taxon>
        <taxon>Bacillaceae</taxon>
        <taxon>Halobacillus</taxon>
    </lineage>
</organism>
<dbReference type="PROSITE" id="PS01219">
    <property type="entry name" value="AMMONIUM_TRANSP"/>
    <property type="match status" value="1"/>
</dbReference>
<dbReference type="InterPro" id="IPR018047">
    <property type="entry name" value="Ammonium_transpt_CS"/>
</dbReference>
<evidence type="ECO:0000256" key="8">
    <source>
        <dbReference type="RuleBase" id="RU362002"/>
    </source>
</evidence>
<evidence type="ECO:0000256" key="3">
    <source>
        <dbReference type="ARBA" id="ARBA00022448"/>
    </source>
</evidence>
<dbReference type="InterPro" id="IPR002229">
    <property type="entry name" value="RhesusRHD"/>
</dbReference>
<feature type="transmembrane region" description="Helical" evidence="8">
    <location>
        <begin position="282"/>
        <end position="299"/>
    </location>
</feature>
<keyword evidence="5 8" id="KW-1133">Transmembrane helix</keyword>
<dbReference type="InterPro" id="IPR001905">
    <property type="entry name" value="Ammonium_transpt"/>
</dbReference>
<comment type="caution">
    <text evidence="11">The sequence shown here is derived from an EMBL/GenBank/DDBJ whole genome shotgun (WGS) entry which is preliminary data.</text>
</comment>
<evidence type="ECO:0000256" key="2">
    <source>
        <dbReference type="ARBA" id="ARBA00005887"/>
    </source>
</evidence>